<evidence type="ECO:0000256" key="5">
    <source>
        <dbReference type="PIRNR" id="PIRNR038994"/>
    </source>
</evidence>
<evidence type="ECO:0000256" key="2">
    <source>
        <dbReference type="ARBA" id="ARBA00022723"/>
    </source>
</evidence>
<keyword evidence="4 5" id="KW-0119">Carbohydrate metabolism</keyword>
<evidence type="ECO:0000256" key="4">
    <source>
        <dbReference type="ARBA" id="ARBA00023277"/>
    </source>
</evidence>
<dbReference type="InterPro" id="IPR006680">
    <property type="entry name" value="Amidohydro-rel"/>
</dbReference>
<dbReference type="InterPro" id="IPR032466">
    <property type="entry name" value="Metal_Hydrolase"/>
</dbReference>
<dbReference type="PANTHER" id="PTHR11113">
    <property type="entry name" value="N-ACETYLGLUCOSAMINE-6-PHOSPHATE DEACETYLASE"/>
    <property type="match status" value="1"/>
</dbReference>
<dbReference type="Pfam" id="PF01979">
    <property type="entry name" value="Amidohydro_1"/>
    <property type="match status" value="1"/>
</dbReference>
<protein>
    <submittedName>
        <fullName evidence="7">N-acetylglucosamine-6-phosphate deacetylase</fullName>
        <ecNumber evidence="7">3.5.1.25</ecNumber>
    </submittedName>
</protein>
<accession>A0ABR6VLN2</accession>
<name>A0ABR6VLN2_9FIRM</name>
<comment type="similarity">
    <text evidence="1 5">Belongs to the metallo-dependent hydrolases superfamily. NagA family.</text>
</comment>
<gene>
    <name evidence="7" type="primary">nagA</name>
    <name evidence="7" type="ORF">H8J70_07895</name>
</gene>
<evidence type="ECO:0000256" key="3">
    <source>
        <dbReference type="ARBA" id="ARBA00022801"/>
    </source>
</evidence>
<proteinExistence type="inferred from homology"/>
<dbReference type="Gene3D" id="2.30.40.10">
    <property type="entry name" value="Urease, subunit C, domain 1"/>
    <property type="match status" value="1"/>
</dbReference>
<evidence type="ECO:0000313" key="8">
    <source>
        <dbReference type="Proteomes" id="UP000606870"/>
    </source>
</evidence>
<dbReference type="InterPro" id="IPR003764">
    <property type="entry name" value="GlcNAc_6-P_deAcase"/>
</dbReference>
<comment type="caution">
    <text evidence="7">The sequence shown here is derived from an EMBL/GenBank/DDBJ whole genome shotgun (WGS) entry which is preliminary data.</text>
</comment>
<dbReference type="SUPFAM" id="SSF51556">
    <property type="entry name" value="Metallo-dependent hydrolases"/>
    <property type="match status" value="1"/>
</dbReference>
<dbReference type="GO" id="GO:0008448">
    <property type="term" value="F:N-acetylglucosamine-6-phosphate deacetylase activity"/>
    <property type="evidence" value="ECO:0007669"/>
    <property type="project" value="UniProtKB-EC"/>
</dbReference>
<dbReference type="Proteomes" id="UP000606870">
    <property type="component" value="Unassembled WGS sequence"/>
</dbReference>
<feature type="domain" description="Amidohydrolase-related" evidence="6">
    <location>
        <begin position="52"/>
        <end position="379"/>
    </location>
</feature>
<organism evidence="7 8">
    <name type="scientific">Megasphaera hominis</name>
    <dbReference type="NCBI Taxonomy" id="159836"/>
    <lineage>
        <taxon>Bacteria</taxon>
        <taxon>Bacillati</taxon>
        <taxon>Bacillota</taxon>
        <taxon>Negativicutes</taxon>
        <taxon>Veillonellales</taxon>
        <taxon>Veillonellaceae</taxon>
        <taxon>Megasphaera</taxon>
    </lineage>
</organism>
<evidence type="ECO:0000259" key="6">
    <source>
        <dbReference type="Pfam" id="PF01979"/>
    </source>
</evidence>
<dbReference type="EC" id="3.5.1.25" evidence="7"/>
<dbReference type="Gene3D" id="3.20.20.140">
    <property type="entry name" value="Metal-dependent hydrolases"/>
    <property type="match status" value="1"/>
</dbReference>
<reference evidence="7 8" key="1">
    <citation type="submission" date="2020-08" db="EMBL/GenBank/DDBJ databases">
        <authorList>
            <person name="Liu C."/>
            <person name="Sun Q."/>
        </authorList>
    </citation>
    <scope>NUCLEOTIDE SEQUENCE [LARGE SCALE GENOMIC DNA]</scope>
    <source>
        <strain evidence="7 8">NSJ-59</strain>
    </source>
</reference>
<dbReference type="SUPFAM" id="SSF51338">
    <property type="entry name" value="Composite domain of metallo-dependent hydrolases"/>
    <property type="match status" value="1"/>
</dbReference>
<dbReference type="InterPro" id="IPR011059">
    <property type="entry name" value="Metal-dep_hydrolase_composite"/>
</dbReference>
<keyword evidence="8" id="KW-1185">Reference proteome</keyword>
<dbReference type="RefSeq" id="WP_186503382.1">
    <property type="nucleotide sequence ID" value="NZ_JACOGK010000021.1"/>
</dbReference>
<dbReference type="EMBL" id="JACOGK010000021">
    <property type="protein sequence ID" value="MBC3537171.1"/>
    <property type="molecule type" value="Genomic_DNA"/>
</dbReference>
<dbReference type="CDD" id="cd00854">
    <property type="entry name" value="NagA"/>
    <property type="match status" value="1"/>
</dbReference>
<evidence type="ECO:0000256" key="1">
    <source>
        <dbReference type="ARBA" id="ARBA00010716"/>
    </source>
</evidence>
<dbReference type="PIRSF" id="PIRSF038994">
    <property type="entry name" value="NagA"/>
    <property type="match status" value="1"/>
</dbReference>
<sequence>MKAIIDGMIVLPDSIVGGHILLYEDGKILDIVPRKGFRLGHCTELIDANGGFVVPGFINEHIHGCAGADVMDETPEALQTLQQALPATGVTAFVATTMTYDRPRLERALERIRAARGKGSGARILGAHLEGPFISPAYKGAQADTHIVRPDFSWLRPYADTICIITLAPEEIVHKTFLKECHDAGILVSLGHSAATYEDVQDAMAKSGVYHVTHLYNAMTPFHHRQPGLVGAALLDRRAHCELICDNLHVHPAAQQLAWRMKGRDGLIIVTDSLRACLQGDGPSELGGQQVLVQNGEARLVDGTLAGSVATMNESLLHFMVNTGASLPDTIALATVNPAKDLGVYDRLGSLEKGKEADIVILDSDDFHVKQTVIHGDLVYNEETK</sequence>
<keyword evidence="2" id="KW-0479">Metal-binding</keyword>
<evidence type="ECO:0000313" key="7">
    <source>
        <dbReference type="EMBL" id="MBC3537171.1"/>
    </source>
</evidence>
<dbReference type="NCBIfam" id="TIGR00221">
    <property type="entry name" value="nagA"/>
    <property type="match status" value="1"/>
</dbReference>
<keyword evidence="3 5" id="KW-0378">Hydrolase</keyword>
<dbReference type="PANTHER" id="PTHR11113:SF14">
    <property type="entry name" value="N-ACETYLGLUCOSAMINE-6-PHOSPHATE DEACETYLASE"/>
    <property type="match status" value="1"/>
</dbReference>